<name>A0A3N6MDF7_NATCH</name>
<accession>A0A3N6MDF7</accession>
<dbReference type="EMBL" id="REGA01000008">
    <property type="protein sequence ID" value="RQG94660.1"/>
    <property type="molecule type" value="Genomic_DNA"/>
</dbReference>
<comment type="caution">
    <text evidence="2">The sequence shown here is derived from an EMBL/GenBank/DDBJ whole genome shotgun (WGS) entry which is preliminary data.</text>
</comment>
<dbReference type="OrthoDB" id="100832at2157"/>
<dbReference type="Pfam" id="PF11127">
    <property type="entry name" value="YgaP-like_TM"/>
    <property type="match status" value="1"/>
</dbReference>
<evidence type="ECO:0000313" key="3">
    <source>
        <dbReference type="Proteomes" id="UP000282323"/>
    </source>
</evidence>
<protein>
    <submittedName>
        <fullName evidence="2">DUF2892 domain-containing protein</fullName>
    </submittedName>
</protein>
<sequence length="66" mass="7117">MEKNVGGYDRPLRFLIGAALLTFGYRNREQTVGTIAFLMGSDLFSTAVIQRCPVSAVFGIDTCNGG</sequence>
<dbReference type="InterPro" id="IPR021309">
    <property type="entry name" value="YgaP-like_TM"/>
</dbReference>
<keyword evidence="3" id="KW-1185">Reference proteome</keyword>
<proteinExistence type="predicted"/>
<evidence type="ECO:0000313" key="2">
    <source>
        <dbReference type="EMBL" id="RQG94660.1"/>
    </source>
</evidence>
<feature type="domain" description="Inner membrane protein YgaP-like transmembrane" evidence="1">
    <location>
        <begin position="1"/>
        <end position="64"/>
    </location>
</feature>
<dbReference type="AlphaFoldDB" id="A0A3N6MDF7"/>
<dbReference type="Proteomes" id="UP000282323">
    <property type="component" value="Unassembled WGS sequence"/>
</dbReference>
<dbReference type="RefSeq" id="WP_124195732.1">
    <property type="nucleotide sequence ID" value="NZ_REGA01000008.1"/>
</dbReference>
<organism evidence="2 3">
    <name type="scientific">Natrarchaeobius chitinivorans</name>
    <dbReference type="NCBI Taxonomy" id="1679083"/>
    <lineage>
        <taxon>Archaea</taxon>
        <taxon>Methanobacteriati</taxon>
        <taxon>Methanobacteriota</taxon>
        <taxon>Stenosarchaea group</taxon>
        <taxon>Halobacteria</taxon>
        <taxon>Halobacteriales</taxon>
        <taxon>Natrialbaceae</taxon>
        <taxon>Natrarchaeobius</taxon>
    </lineage>
</organism>
<evidence type="ECO:0000259" key="1">
    <source>
        <dbReference type="Pfam" id="PF11127"/>
    </source>
</evidence>
<reference evidence="2 3" key="1">
    <citation type="submission" date="2018-10" db="EMBL/GenBank/DDBJ databases">
        <title>Natrarchaeobius chitinivorans gen. nov., sp. nov., and Natrarchaeobius haloalkaliphilus sp. nov., alkaliphilic, chitin-utilizing haloarchaea from hypersaline alkaline lakes.</title>
        <authorList>
            <person name="Sorokin D.Y."/>
            <person name="Elcheninov A.G."/>
            <person name="Kostrikina N.A."/>
            <person name="Bale N.J."/>
            <person name="Sinninghe Damste J.S."/>
            <person name="Khijniak T.V."/>
            <person name="Kublanov I.V."/>
            <person name="Toshchakov S.V."/>
        </authorList>
    </citation>
    <scope>NUCLEOTIDE SEQUENCE [LARGE SCALE GENOMIC DNA]</scope>
    <source>
        <strain evidence="2 3">AArcht4T</strain>
    </source>
</reference>
<gene>
    <name evidence="2" type="ORF">EA473_11310</name>
</gene>